<dbReference type="SMART" id="SM00042">
    <property type="entry name" value="CUB"/>
    <property type="match status" value="1"/>
</dbReference>
<dbReference type="SUPFAM" id="SSF49854">
    <property type="entry name" value="Spermadhesin, CUB domain"/>
    <property type="match status" value="1"/>
</dbReference>
<feature type="domain" description="CUB" evidence="5">
    <location>
        <begin position="36"/>
        <end position="149"/>
    </location>
</feature>
<dbReference type="InterPro" id="IPR042333">
    <property type="entry name" value="LRAD2/Mig-13-like"/>
</dbReference>
<dbReference type="OrthoDB" id="19606at2759"/>
<evidence type="ECO:0000256" key="3">
    <source>
        <dbReference type="SAM" id="MobiDB-lite"/>
    </source>
</evidence>
<dbReference type="InterPro" id="IPR000859">
    <property type="entry name" value="CUB_dom"/>
</dbReference>
<comment type="caution">
    <text evidence="2">Lacks conserved residue(s) required for the propagation of feature annotation.</text>
</comment>
<feature type="compositionally biased region" description="Acidic residues" evidence="3">
    <location>
        <begin position="490"/>
        <end position="501"/>
    </location>
</feature>
<dbReference type="Proteomes" id="UP000694845">
    <property type="component" value="Unplaced"/>
</dbReference>
<dbReference type="CDD" id="cd00041">
    <property type="entry name" value="CUB"/>
    <property type="match status" value="1"/>
</dbReference>
<dbReference type="Pfam" id="PF00057">
    <property type="entry name" value="Ldl_recept_a"/>
    <property type="match status" value="1"/>
</dbReference>
<dbReference type="InterPro" id="IPR035914">
    <property type="entry name" value="Sperma_CUB_dom_sf"/>
</dbReference>
<feature type="transmembrane region" description="Helical" evidence="4">
    <location>
        <begin position="213"/>
        <end position="238"/>
    </location>
</feature>
<keyword evidence="4" id="KW-0472">Membrane</keyword>
<feature type="region of interest" description="Disordered" evidence="3">
    <location>
        <begin position="423"/>
        <end position="455"/>
    </location>
</feature>
<feature type="disulfide bond" evidence="2">
    <location>
        <begin position="163"/>
        <end position="181"/>
    </location>
</feature>
<feature type="region of interest" description="Disordered" evidence="3">
    <location>
        <begin position="331"/>
        <end position="351"/>
    </location>
</feature>
<feature type="region of interest" description="Disordered" evidence="3">
    <location>
        <begin position="468"/>
        <end position="501"/>
    </location>
</feature>
<feature type="compositionally biased region" description="Basic and acidic residues" evidence="3">
    <location>
        <begin position="480"/>
        <end position="489"/>
    </location>
</feature>
<dbReference type="InterPro" id="IPR002172">
    <property type="entry name" value="LDrepeatLR_classA_rpt"/>
</dbReference>
<protein>
    <submittedName>
        <fullName evidence="7">Uncharacterized protein LOC110974719</fullName>
    </submittedName>
</protein>
<proteinExistence type="predicted"/>
<dbReference type="SUPFAM" id="SSF57424">
    <property type="entry name" value="LDL receptor-like module"/>
    <property type="match status" value="1"/>
</dbReference>
<sequence length="501" mass="55762">MMCDWAWCRVPFLLLTVVVFTVTLGCKAIVYMQSRCGQTVRSHGDIIFSQTSLYYQPKTECSLTLLAPDSRQKIRLKFMELDITSEKPCTMNFLEVRGTALIHGTRGGRVFCGRDPPQDVTSTQAWLELKFKSGGTQRGRGFRMVFTAIYQGIPCTEPGMFHCISGDCISSRLRCDSVDHCGDGSDEAQTPYDTCKDETGTLSTYDLNLTRTLFSILGVTFSVLSLGAVLWQSSAYLWKKWRRSKPSQGEQASLMEHRFDDAIDPVRQTANANMPDEETSDLSNYAQIGNGFDREGEQRMEGPPYKNNNVHKTVGRFIVTDVPSKEGIPCKAPEIDENSHGVADEDEQKSEKAAKIQDRVNIGRFSVQKIQSSTSDISRLPLPMTSIAITDPTKQVKRSQVGFLLNTGESTLDRRTSKVKFVFHGDGEGSSNDSSAPDASTKGRGSILKKNPKYPDLQSYESKLTLSLKSDTSFSDEEDLTRTSDRDSETSDDEAPHEEDV</sequence>
<dbReference type="InterPro" id="IPR036055">
    <property type="entry name" value="LDL_receptor-like_sf"/>
</dbReference>
<keyword evidence="1 2" id="KW-1015">Disulfide bond</keyword>
<gene>
    <name evidence="7" type="primary">LOC110974719</name>
</gene>
<dbReference type="OMA" id="AIVYMQS"/>
<dbReference type="Gene3D" id="4.10.400.10">
    <property type="entry name" value="Low-density Lipoprotein Receptor"/>
    <property type="match status" value="1"/>
</dbReference>
<name>A0A8B7XN12_ACAPL</name>
<evidence type="ECO:0000256" key="4">
    <source>
        <dbReference type="SAM" id="Phobius"/>
    </source>
</evidence>
<organism evidence="6 7">
    <name type="scientific">Acanthaster planci</name>
    <name type="common">Crown-of-thorns starfish</name>
    <dbReference type="NCBI Taxonomy" id="133434"/>
    <lineage>
        <taxon>Eukaryota</taxon>
        <taxon>Metazoa</taxon>
        <taxon>Echinodermata</taxon>
        <taxon>Eleutherozoa</taxon>
        <taxon>Asterozoa</taxon>
        <taxon>Asteroidea</taxon>
        <taxon>Valvatacea</taxon>
        <taxon>Valvatida</taxon>
        <taxon>Acanthasteridae</taxon>
        <taxon>Acanthaster</taxon>
    </lineage>
</organism>
<evidence type="ECO:0000313" key="6">
    <source>
        <dbReference type="Proteomes" id="UP000694845"/>
    </source>
</evidence>
<dbReference type="CDD" id="cd00112">
    <property type="entry name" value="LDLa"/>
    <property type="match status" value="1"/>
</dbReference>
<dbReference type="RefSeq" id="XP_022082213.1">
    <property type="nucleotide sequence ID" value="XM_022226521.1"/>
</dbReference>
<dbReference type="GeneID" id="110974719"/>
<accession>A0A8B7XN12</accession>
<dbReference type="PANTHER" id="PTHR24652:SF67">
    <property type="entry name" value="LOW-DENSITY LIPOPROTEIN RECEPTOR CLASS A DOMAIN-CONTAINING PROTEIN 2"/>
    <property type="match status" value="1"/>
</dbReference>
<evidence type="ECO:0000256" key="2">
    <source>
        <dbReference type="PROSITE-ProRule" id="PRU00124"/>
    </source>
</evidence>
<feature type="compositionally biased region" description="Polar residues" evidence="3">
    <location>
        <begin position="429"/>
        <end position="438"/>
    </location>
</feature>
<feature type="compositionally biased region" description="Basic and acidic residues" evidence="3">
    <location>
        <begin position="333"/>
        <end position="351"/>
    </location>
</feature>
<dbReference type="PROSITE" id="PS01180">
    <property type="entry name" value="CUB"/>
    <property type="match status" value="1"/>
</dbReference>
<dbReference type="KEGG" id="aplc:110974719"/>
<dbReference type="SMART" id="SM00192">
    <property type="entry name" value="LDLa"/>
    <property type="match status" value="1"/>
</dbReference>
<dbReference type="Gene3D" id="2.60.120.290">
    <property type="entry name" value="Spermadhesin, CUB domain"/>
    <property type="match status" value="1"/>
</dbReference>
<keyword evidence="6" id="KW-1185">Reference proteome</keyword>
<dbReference type="PANTHER" id="PTHR24652">
    <property type="entry name" value="LOW-DENSITY LIPOPROTEIN RECEPTOR CLASS A DOMAIN-CONTAINING PROTEIN 2"/>
    <property type="match status" value="1"/>
</dbReference>
<reference evidence="7" key="1">
    <citation type="submission" date="2025-08" db="UniProtKB">
        <authorList>
            <consortium name="RefSeq"/>
        </authorList>
    </citation>
    <scope>IDENTIFICATION</scope>
</reference>
<dbReference type="Pfam" id="PF00431">
    <property type="entry name" value="CUB"/>
    <property type="match status" value="1"/>
</dbReference>
<dbReference type="PROSITE" id="PS50068">
    <property type="entry name" value="LDLRA_2"/>
    <property type="match status" value="1"/>
</dbReference>
<keyword evidence="4" id="KW-1133">Transmembrane helix</keyword>
<keyword evidence="4" id="KW-0812">Transmembrane</keyword>
<evidence type="ECO:0000259" key="5">
    <source>
        <dbReference type="PROSITE" id="PS01180"/>
    </source>
</evidence>
<evidence type="ECO:0000256" key="1">
    <source>
        <dbReference type="ARBA" id="ARBA00023157"/>
    </source>
</evidence>
<dbReference type="AlphaFoldDB" id="A0A8B7XN12"/>
<evidence type="ECO:0000313" key="7">
    <source>
        <dbReference type="RefSeq" id="XP_022082213.1"/>
    </source>
</evidence>